<name>A0AAV4CJC1_9GAST</name>
<dbReference type="Proteomes" id="UP000735302">
    <property type="component" value="Unassembled WGS sequence"/>
</dbReference>
<dbReference type="AlphaFoldDB" id="A0AAV4CJC1"/>
<sequence>MSQVFCWCRLQAAPFERMRFAWGVNQLKKKEPLVTVDELINQDRLFKDHESVKKLEILKSFALRVRPDVFRNNLLKSTRCKGSTSLGPCWIGTEMLLVNKRYRHSQYKLMVNFKVMGIHFLKL</sequence>
<proteinExistence type="predicted"/>
<reference evidence="1 2" key="1">
    <citation type="journal article" date="2021" name="Elife">
        <title>Chloroplast acquisition without the gene transfer in kleptoplastic sea slugs, Plakobranchus ocellatus.</title>
        <authorList>
            <person name="Maeda T."/>
            <person name="Takahashi S."/>
            <person name="Yoshida T."/>
            <person name="Shimamura S."/>
            <person name="Takaki Y."/>
            <person name="Nagai Y."/>
            <person name="Toyoda A."/>
            <person name="Suzuki Y."/>
            <person name="Arimoto A."/>
            <person name="Ishii H."/>
            <person name="Satoh N."/>
            <person name="Nishiyama T."/>
            <person name="Hasebe M."/>
            <person name="Maruyama T."/>
            <person name="Minagawa J."/>
            <person name="Obokata J."/>
            <person name="Shigenobu S."/>
        </authorList>
    </citation>
    <scope>NUCLEOTIDE SEQUENCE [LARGE SCALE GENOMIC DNA]</scope>
</reference>
<comment type="caution">
    <text evidence="1">The sequence shown here is derived from an EMBL/GenBank/DDBJ whole genome shotgun (WGS) entry which is preliminary data.</text>
</comment>
<protein>
    <submittedName>
        <fullName evidence="1">Uncharacterized protein</fullName>
    </submittedName>
</protein>
<dbReference type="EMBL" id="BLXT01006392">
    <property type="protein sequence ID" value="GFO31487.1"/>
    <property type="molecule type" value="Genomic_DNA"/>
</dbReference>
<organism evidence="1 2">
    <name type="scientific">Plakobranchus ocellatus</name>
    <dbReference type="NCBI Taxonomy" id="259542"/>
    <lineage>
        <taxon>Eukaryota</taxon>
        <taxon>Metazoa</taxon>
        <taxon>Spiralia</taxon>
        <taxon>Lophotrochozoa</taxon>
        <taxon>Mollusca</taxon>
        <taxon>Gastropoda</taxon>
        <taxon>Heterobranchia</taxon>
        <taxon>Euthyneura</taxon>
        <taxon>Panpulmonata</taxon>
        <taxon>Sacoglossa</taxon>
        <taxon>Placobranchoidea</taxon>
        <taxon>Plakobranchidae</taxon>
        <taxon>Plakobranchus</taxon>
    </lineage>
</organism>
<evidence type="ECO:0000313" key="1">
    <source>
        <dbReference type="EMBL" id="GFO31487.1"/>
    </source>
</evidence>
<accession>A0AAV4CJC1</accession>
<keyword evidence="2" id="KW-1185">Reference proteome</keyword>
<evidence type="ECO:0000313" key="2">
    <source>
        <dbReference type="Proteomes" id="UP000735302"/>
    </source>
</evidence>
<gene>
    <name evidence="1" type="ORF">PoB_005799200</name>
</gene>